<keyword evidence="2" id="KW-1185">Reference proteome</keyword>
<evidence type="ECO:0000313" key="2">
    <source>
        <dbReference type="Proteomes" id="UP000790709"/>
    </source>
</evidence>
<name>A0ACB8B011_9AGAM</name>
<dbReference type="EMBL" id="MU266692">
    <property type="protein sequence ID" value="KAH7919125.1"/>
    <property type="molecule type" value="Genomic_DNA"/>
</dbReference>
<sequence length="177" mass="19676">MPIASTNSPTPPRYLPSELEREIFLRASPQDICSLLLVARRVHDWVEAPFYQFIALTREDRACRLLSCLQLRPQFATTTIKSFWINGGVHIKTIAEILQITKSLNNLTLWPPPYPLSAHSGSDSDALLLSLNDLPLTNLSLALSLIPTISNAEGRDSVFLPSTSVFARITHLQLLDG</sequence>
<gene>
    <name evidence="1" type="ORF">BV22DRAFT_1199651</name>
</gene>
<protein>
    <submittedName>
        <fullName evidence="1">Uncharacterized protein</fullName>
    </submittedName>
</protein>
<comment type="caution">
    <text evidence="1">The sequence shown here is derived from an EMBL/GenBank/DDBJ whole genome shotgun (WGS) entry which is preliminary data.</text>
</comment>
<evidence type="ECO:0000313" key="1">
    <source>
        <dbReference type="EMBL" id="KAH7919125.1"/>
    </source>
</evidence>
<reference evidence="1" key="1">
    <citation type="journal article" date="2021" name="New Phytol.">
        <title>Evolutionary innovations through gain and loss of genes in the ectomycorrhizal Boletales.</title>
        <authorList>
            <person name="Wu G."/>
            <person name="Miyauchi S."/>
            <person name="Morin E."/>
            <person name="Kuo A."/>
            <person name="Drula E."/>
            <person name="Varga T."/>
            <person name="Kohler A."/>
            <person name="Feng B."/>
            <person name="Cao Y."/>
            <person name="Lipzen A."/>
            <person name="Daum C."/>
            <person name="Hundley H."/>
            <person name="Pangilinan J."/>
            <person name="Johnson J."/>
            <person name="Barry K."/>
            <person name="LaButti K."/>
            <person name="Ng V."/>
            <person name="Ahrendt S."/>
            <person name="Min B."/>
            <person name="Choi I.G."/>
            <person name="Park H."/>
            <person name="Plett J.M."/>
            <person name="Magnuson J."/>
            <person name="Spatafora J.W."/>
            <person name="Nagy L.G."/>
            <person name="Henrissat B."/>
            <person name="Grigoriev I.V."/>
            <person name="Yang Z.L."/>
            <person name="Xu J."/>
            <person name="Martin F.M."/>
        </authorList>
    </citation>
    <scope>NUCLEOTIDE SEQUENCE</scope>
    <source>
        <strain evidence="1">KUC20120723A-06</strain>
    </source>
</reference>
<accession>A0ACB8B011</accession>
<organism evidence="1 2">
    <name type="scientific">Leucogyrophana mollusca</name>
    <dbReference type="NCBI Taxonomy" id="85980"/>
    <lineage>
        <taxon>Eukaryota</taxon>
        <taxon>Fungi</taxon>
        <taxon>Dikarya</taxon>
        <taxon>Basidiomycota</taxon>
        <taxon>Agaricomycotina</taxon>
        <taxon>Agaricomycetes</taxon>
        <taxon>Agaricomycetidae</taxon>
        <taxon>Boletales</taxon>
        <taxon>Boletales incertae sedis</taxon>
        <taxon>Leucogyrophana</taxon>
    </lineage>
</organism>
<proteinExistence type="predicted"/>
<dbReference type="Proteomes" id="UP000790709">
    <property type="component" value="Unassembled WGS sequence"/>
</dbReference>